<reference evidence="7 8" key="1">
    <citation type="submission" date="2023-07" db="EMBL/GenBank/DDBJ databases">
        <title>Sequencing the genomes of 1000 actinobacteria strains.</title>
        <authorList>
            <person name="Klenk H.-P."/>
        </authorList>
    </citation>
    <scope>NUCLEOTIDE SEQUENCE [LARGE SCALE GENOMIC DNA]</scope>
    <source>
        <strain evidence="7 8">DSM 19426</strain>
    </source>
</reference>
<gene>
    <name evidence="7" type="ORF">J2S63_002659</name>
</gene>
<dbReference type="InterPro" id="IPR020476">
    <property type="entry name" value="Nudix_hydrolase"/>
</dbReference>
<dbReference type="PROSITE" id="PS51462">
    <property type="entry name" value="NUDIX"/>
    <property type="match status" value="1"/>
</dbReference>
<accession>A0ABU2BXH3</accession>
<evidence type="ECO:0000259" key="6">
    <source>
        <dbReference type="PROSITE" id="PS51462"/>
    </source>
</evidence>
<evidence type="ECO:0000256" key="1">
    <source>
        <dbReference type="ARBA" id="ARBA00001946"/>
    </source>
</evidence>
<dbReference type="InterPro" id="IPR015797">
    <property type="entry name" value="NUDIX_hydrolase-like_dom_sf"/>
</dbReference>
<sequence length="140" mass="15287">MEAMRTRCAGGVVRDDRDRLLLVRRGQEPERGRWSVPGGRVEPGETSQDAVVREVFEETGVRVVVTGVAGYVERPAPDGGTYEIEDYYARVEPGTDPHALRAGSDAADVGWFPAHRVEELDLTEGLAATLREWGVLPPSG</sequence>
<proteinExistence type="inferred from homology"/>
<dbReference type="PANTHER" id="PTHR43046:SF14">
    <property type="entry name" value="MUTT_NUDIX FAMILY PROTEIN"/>
    <property type="match status" value="1"/>
</dbReference>
<evidence type="ECO:0000256" key="4">
    <source>
        <dbReference type="RuleBase" id="RU003476"/>
    </source>
</evidence>
<evidence type="ECO:0000256" key="5">
    <source>
        <dbReference type="SAM" id="MobiDB-lite"/>
    </source>
</evidence>
<keyword evidence="8" id="KW-1185">Reference proteome</keyword>
<dbReference type="InterPro" id="IPR020084">
    <property type="entry name" value="NUDIX_hydrolase_CS"/>
</dbReference>
<feature type="region of interest" description="Disordered" evidence="5">
    <location>
        <begin position="28"/>
        <end position="48"/>
    </location>
</feature>
<protein>
    <submittedName>
        <fullName evidence="7">ADP-ribose pyrophosphatase YjhB (NUDIX family)</fullName>
    </submittedName>
</protein>
<dbReference type="PANTHER" id="PTHR43046">
    <property type="entry name" value="GDP-MANNOSE MANNOSYL HYDROLASE"/>
    <property type="match status" value="1"/>
</dbReference>
<comment type="cofactor">
    <cofactor evidence="1">
        <name>Mg(2+)</name>
        <dbReference type="ChEBI" id="CHEBI:18420"/>
    </cofactor>
</comment>
<dbReference type="SUPFAM" id="SSF55811">
    <property type="entry name" value="Nudix"/>
    <property type="match status" value="1"/>
</dbReference>
<dbReference type="PRINTS" id="PR00502">
    <property type="entry name" value="NUDIXFAMILY"/>
</dbReference>
<dbReference type="Proteomes" id="UP001183648">
    <property type="component" value="Unassembled WGS sequence"/>
</dbReference>
<dbReference type="Gene3D" id="3.90.79.10">
    <property type="entry name" value="Nucleoside Triphosphate Pyrophosphohydrolase"/>
    <property type="match status" value="1"/>
</dbReference>
<comment type="caution">
    <text evidence="7">The sequence shown here is derived from an EMBL/GenBank/DDBJ whole genome shotgun (WGS) entry which is preliminary data.</text>
</comment>
<dbReference type="Pfam" id="PF00293">
    <property type="entry name" value="NUDIX"/>
    <property type="match status" value="1"/>
</dbReference>
<organism evidence="7 8">
    <name type="scientific">Nocardioides marmoribigeumensis</name>
    <dbReference type="NCBI Taxonomy" id="433649"/>
    <lineage>
        <taxon>Bacteria</taxon>
        <taxon>Bacillati</taxon>
        <taxon>Actinomycetota</taxon>
        <taxon>Actinomycetes</taxon>
        <taxon>Propionibacteriales</taxon>
        <taxon>Nocardioidaceae</taxon>
        <taxon>Nocardioides</taxon>
    </lineage>
</organism>
<dbReference type="InterPro" id="IPR000086">
    <property type="entry name" value="NUDIX_hydrolase_dom"/>
</dbReference>
<evidence type="ECO:0000313" key="7">
    <source>
        <dbReference type="EMBL" id="MDR7363106.1"/>
    </source>
</evidence>
<dbReference type="PROSITE" id="PS00893">
    <property type="entry name" value="NUDIX_BOX"/>
    <property type="match status" value="1"/>
</dbReference>
<dbReference type="RefSeq" id="WP_310303061.1">
    <property type="nucleotide sequence ID" value="NZ_BAAAPS010000010.1"/>
</dbReference>
<feature type="domain" description="Nudix hydrolase" evidence="6">
    <location>
        <begin position="4"/>
        <end position="136"/>
    </location>
</feature>
<keyword evidence="3 4" id="KW-0378">Hydrolase</keyword>
<dbReference type="EMBL" id="JAVDYG010000001">
    <property type="protein sequence ID" value="MDR7363106.1"/>
    <property type="molecule type" value="Genomic_DNA"/>
</dbReference>
<name>A0ABU2BXH3_9ACTN</name>
<evidence type="ECO:0000256" key="3">
    <source>
        <dbReference type="ARBA" id="ARBA00022801"/>
    </source>
</evidence>
<evidence type="ECO:0000256" key="2">
    <source>
        <dbReference type="ARBA" id="ARBA00005582"/>
    </source>
</evidence>
<evidence type="ECO:0000313" key="8">
    <source>
        <dbReference type="Proteomes" id="UP001183648"/>
    </source>
</evidence>
<comment type="similarity">
    <text evidence="2 4">Belongs to the Nudix hydrolase family.</text>
</comment>